<sequence length="199" mass="20755">YKQGISLLFFSTSSIHHQHCRQPIPDPPTLPTACHTVQAGTQTMEGAAATHGFLTASLLALVLLGPHTSGCHGVRLDPRAAPTSTEFIRTSCSTTKYPQLCYTSLAAYASEIQTSPMELANTALSLALASARSASAVITRASTVGGMAPRDAAAVGDCVELMGDSVEELRQSVAVMGHLGGRNLGMQVGDMQTWVSAAL</sequence>
<feature type="domain" description="Pectinesterase inhibitor" evidence="2">
    <location>
        <begin position="83"/>
        <end position="199"/>
    </location>
</feature>
<proteinExistence type="predicted"/>
<dbReference type="SUPFAM" id="SSF101148">
    <property type="entry name" value="Plant invertase/pectin methylesterase inhibitor"/>
    <property type="match status" value="1"/>
</dbReference>
<accession>A0A1D1Y3P5</accession>
<dbReference type="InterPro" id="IPR051955">
    <property type="entry name" value="PME_Inhibitor"/>
</dbReference>
<organism evidence="3">
    <name type="scientific">Anthurium amnicola</name>
    <dbReference type="NCBI Taxonomy" id="1678845"/>
    <lineage>
        <taxon>Eukaryota</taxon>
        <taxon>Viridiplantae</taxon>
        <taxon>Streptophyta</taxon>
        <taxon>Embryophyta</taxon>
        <taxon>Tracheophyta</taxon>
        <taxon>Spermatophyta</taxon>
        <taxon>Magnoliopsida</taxon>
        <taxon>Liliopsida</taxon>
        <taxon>Araceae</taxon>
        <taxon>Pothoideae</taxon>
        <taxon>Potheae</taxon>
        <taxon>Anthurium</taxon>
    </lineage>
</organism>
<dbReference type="SMART" id="SM00856">
    <property type="entry name" value="PMEI"/>
    <property type="match status" value="1"/>
</dbReference>
<dbReference type="Gene3D" id="1.20.140.40">
    <property type="entry name" value="Invertase/pectin methylesterase inhibitor family protein"/>
    <property type="match status" value="1"/>
</dbReference>
<gene>
    <name evidence="3" type="primary">21KD_9</name>
    <name evidence="3" type="ORF">g.26351</name>
</gene>
<evidence type="ECO:0000313" key="3">
    <source>
        <dbReference type="EMBL" id="JAT49275.1"/>
    </source>
</evidence>
<dbReference type="PANTHER" id="PTHR31080:SF161">
    <property type="entry name" value="OS10G0508700 PROTEIN"/>
    <property type="match status" value="1"/>
</dbReference>
<protein>
    <recommendedName>
        <fullName evidence="2">Pectinesterase inhibitor domain-containing protein</fullName>
    </recommendedName>
</protein>
<dbReference type="EMBL" id="GDJX01018661">
    <property type="protein sequence ID" value="JAT49275.1"/>
    <property type="molecule type" value="Transcribed_RNA"/>
</dbReference>
<dbReference type="Pfam" id="PF04043">
    <property type="entry name" value="PMEI"/>
    <property type="match status" value="1"/>
</dbReference>
<keyword evidence="1" id="KW-0732">Signal</keyword>
<dbReference type="AlphaFoldDB" id="A0A1D1Y3P5"/>
<reference evidence="3" key="1">
    <citation type="submission" date="2015-07" db="EMBL/GenBank/DDBJ databases">
        <title>Transcriptome Assembly of Anthurium amnicola.</title>
        <authorList>
            <person name="Suzuki J."/>
        </authorList>
    </citation>
    <scope>NUCLEOTIDE SEQUENCE</scope>
</reference>
<dbReference type="PANTHER" id="PTHR31080">
    <property type="entry name" value="PECTINESTERASE INHIBITOR-LIKE"/>
    <property type="match status" value="1"/>
</dbReference>
<dbReference type="CDD" id="cd15798">
    <property type="entry name" value="PMEI-like_3"/>
    <property type="match status" value="1"/>
</dbReference>
<dbReference type="InterPro" id="IPR035513">
    <property type="entry name" value="Invertase/methylesterase_inhib"/>
</dbReference>
<feature type="non-terminal residue" evidence="3">
    <location>
        <position position="1"/>
    </location>
</feature>
<name>A0A1D1Y3P5_9ARAE</name>
<dbReference type="GO" id="GO:0004857">
    <property type="term" value="F:enzyme inhibitor activity"/>
    <property type="evidence" value="ECO:0007669"/>
    <property type="project" value="InterPro"/>
</dbReference>
<evidence type="ECO:0000259" key="2">
    <source>
        <dbReference type="SMART" id="SM00856"/>
    </source>
</evidence>
<evidence type="ECO:0000256" key="1">
    <source>
        <dbReference type="ARBA" id="ARBA00022729"/>
    </source>
</evidence>
<dbReference type="InterPro" id="IPR006501">
    <property type="entry name" value="Pectinesterase_inhib_dom"/>
</dbReference>
<dbReference type="NCBIfam" id="TIGR01614">
    <property type="entry name" value="PME_inhib"/>
    <property type="match status" value="1"/>
</dbReference>
<feature type="non-terminal residue" evidence="3">
    <location>
        <position position="199"/>
    </location>
</feature>